<dbReference type="SUPFAM" id="SSF51735">
    <property type="entry name" value="NAD(P)-binding Rossmann-fold domains"/>
    <property type="match status" value="1"/>
</dbReference>
<proteinExistence type="predicted"/>
<reference evidence="2" key="1">
    <citation type="submission" date="2016-08" db="EMBL/GenBank/DDBJ databases">
        <authorList>
            <person name="Varghese N."/>
            <person name="Submissions Spin"/>
        </authorList>
    </citation>
    <scope>NUCLEOTIDE SEQUENCE [LARGE SCALE GENOMIC DNA]</scope>
    <source>
        <strain evidence="2">HAMBI 2971</strain>
    </source>
</reference>
<protein>
    <submittedName>
        <fullName evidence="1">NADP-dependent 3-hydroxy acid dehydrogenase YdfG</fullName>
    </submittedName>
</protein>
<dbReference type="PANTHER" id="PTHR43431">
    <property type="entry name" value="OXIDOREDUCTASE, SHORT CHAIN DEHYDROGENASE/REDUCTASE FAMILY (AFU_ORTHOLOGUE AFUA_5G14000)"/>
    <property type="match status" value="1"/>
</dbReference>
<gene>
    <name evidence="1" type="ORF">GA0061102_1001431</name>
</gene>
<dbReference type="OrthoDB" id="5513072at2"/>
<organism evidence="1 2">
    <name type="scientific">Rhizobium miluonense</name>
    <dbReference type="NCBI Taxonomy" id="411945"/>
    <lineage>
        <taxon>Bacteria</taxon>
        <taxon>Pseudomonadati</taxon>
        <taxon>Pseudomonadota</taxon>
        <taxon>Alphaproteobacteria</taxon>
        <taxon>Hyphomicrobiales</taxon>
        <taxon>Rhizobiaceae</taxon>
        <taxon>Rhizobium/Agrobacterium group</taxon>
        <taxon>Rhizobium</taxon>
    </lineage>
</organism>
<dbReference type="PRINTS" id="PR00081">
    <property type="entry name" value="GDHRDH"/>
</dbReference>
<dbReference type="AlphaFoldDB" id="A0A1C3U3K3"/>
<dbReference type="EMBL" id="FMAH01000001">
    <property type="protein sequence ID" value="SCB10038.1"/>
    <property type="molecule type" value="Genomic_DNA"/>
</dbReference>
<dbReference type="RefSeq" id="WP_092843565.1">
    <property type="nucleotide sequence ID" value="NZ_FMAH01000001.1"/>
</dbReference>
<dbReference type="Proteomes" id="UP000199435">
    <property type="component" value="Unassembled WGS sequence"/>
</dbReference>
<name>A0A1C3U3K3_9HYPH</name>
<dbReference type="InterPro" id="IPR036291">
    <property type="entry name" value="NAD(P)-bd_dom_sf"/>
</dbReference>
<sequence length="242" mass="25834">MSTPNAVIVGVGAEQGLGAALCRLLAGKGYHVVIAGRTPAKIDKVAATINASGGSAEAIETDATDEAAVVRLFEHAFTPRNGIAAPDFVVFNAGINRPIGFRDLTAAQFEEFWRICCFGGFLVGREAARHLAPLGRGTVIFTGASASLRGKAGFAQFAAAKAGLRMISQSMAREFGPLGLHVAHTIIDGGIDGERLRSRRPDVDADGLLNIDAIAESYWHIHRQHPSAWTQELDLRPYKENF</sequence>
<dbReference type="InterPro" id="IPR002347">
    <property type="entry name" value="SDR_fam"/>
</dbReference>
<dbReference type="PANTHER" id="PTHR43431:SF7">
    <property type="entry name" value="OXIDOREDUCTASE, SHORT CHAIN DEHYDROGENASE_REDUCTASE FAMILY (AFU_ORTHOLOGUE AFUA_5G14000)"/>
    <property type="match status" value="1"/>
</dbReference>
<evidence type="ECO:0000313" key="1">
    <source>
        <dbReference type="EMBL" id="SCB10038.1"/>
    </source>
</evidence>
<accession>A0A1C3U3K3</accession>
<evidence type="ECO:0000313" key="2">
    <source>
        <dbReference type="Proteomes" id="UP000199435"/>
    </source>
</evidence>
<dbReference type="Gene3D" id="3.40.50.720">
    <property type="entry name" value="NAD(P)-binding Rossmann-like Domain"/>
    <property type="match status" value="1"/>
</dbReference>
<dbReference type="STRING" id="411945.GA0061102_1001431"/>
<keyword evidence="2" id="KW-1185">Reference proteome</keyword>
<dbReference type="Pfam" id="PF00106">
    <property type="entry name" value="adh_short"/>
    <property type="match status" value="1"/>
</dbReference>